<sequence length="274" mass="30046">MISTIINLRLGSYTVSALRDLQEHFPRVRDAFPDVSNEELTQLTRQYPATVTPDGFLDSPTFAFLIRGSGQTMLVDTGMGPRPSPFSGQTGTLLSMLSDAGVDPPDITTVFLTHAHPDHLGWILDLKMQPTFANARHVINRRELGSAPPPARLILDLLQKQNLLESFEDTWTLGETLQTVFTPGHTPGHTSLLLHSDGAQLLFLGDALVHPVQLQHPEWVMGLDHDSQQAIHTRQEVMAWASAGHGWLAATHFQRPFVRAEASLGRADSGNSAG</sequence>
<proteinExistence type="inferred from homology"/>
<name>A0ABV6B2I1_9DEIO</name>
<gene>
    <name evidence="6" type="ORF">ACFFLM_11850</name>
</gene>
<evidence type="ECO:0000256" key="3">
    <source>
        <dbReference type="ARBA" id="ARBA00022801"/>
    </source>
</evidence>
<comment type="similarity">
    <text evidence="1">Belongs to the metallo-beta-lactamase superfamily.</text>
</comment>
<dbReference type="SUPFAM" id="SSF56281">
    <property type="entry name" value="Metallo-hydrolase/oxidoreductase"/>
    <property type="match status" value="1"/>
</dbReference>
<dbReference type="Gene3D" id="3.60.15.10">
    <property type="entry name" value="Ribonuclease Z/Hydroxyacylglutathione hydrolase-like"/>
    <property type="match status" value="1"/>
</dbReference>
<evidence type="ECO:0000256" key="1">
    <source>
        <dbReference type="ARBA" id="ARBA00007749"/>
    </source>
</evidence>
<evidence type="ECO:0000313" key="6">
    <source>
        <dbReference type="EMBL" id="MFB9992661.1"/>
    </source>
</evidence>
<dbReference type="Pfam" id="PF00753">
    <property type="entry name" value="Lactamase_B"/>
    <property type="match status" value="1"/>
</dbReference>
<dbReference type="EMBL" id="JBHLYR010000033">
    <property type="protein sequence ID" value="MFB9992661.1"/>
    <property type="molecule type" value="Genomic_DNA"/>
</dbReference>
<evidence type="ECO:0000313" key="7">
    <source>
        <dbReference type="Proteomes" id="UP001589733"/>
    </source>
</evidence>
<dbReference type="InterPro" id="IPR036866">
    <property type="entry name" value="RibonucZ/Hydroxyglut_hydro"/>
</dbReference>
<accession>A0ABV6B2I1</accession>
<evidence type="ECO:0000259" key="5">
    <source>
        <dbReference type="SMART" id="SM00849"/>
    </source>
</evidence>
<dbReference type="InterPro" id="IPR001279">
    <property type="entry name" value="Metallo-B-lactamas"/>
</dbReference>
<dbReference type="InterPro" id="IPR051013">
    <property type="entry name" value="MBL_superfamily_lactonases"/>
</dbReference>
<reference evidence="6 7" key="1">
    <citation type="submission" date="2024-09" db="EMBL/GenBank/DDBJ databases">
        <authorList>
            <person name="Sun Q."/>
            <person name="Mori K."/>
        </authorList>
    </citation>
    <scope>NUCLEOTIDE SEQUENCE [LARGE SCALE GENOMIC DNA]</scope>
    <source>
        <strain evidence="6 7">JCM 13503</strain>
    </source>
</reference>
<organism evidence="6 7">
    <name type="scientific">Deinococcus oregonensis</name>
    <dbReference type="NCBI Taxonomy" id="1805970"/>
    <lineage>
        <taxon>Bacteria</taxon>
        <taxon>Thermotogati</taxon>
        <taxon>Deinococcota</taxon>
        <taxon>Deinococci</taxon>
        <taxon>Deinococcales</taxon>
        <taxon>Deinococcaceae</taxon>
        <taxon>Deinococcus</taxon>
    </lineage>
</organism>
<keyword evidence="7" id="KW-1185">Reference proteome</keyword>
<keyword evidence="3" id="KW-0378">Hydrolase</keyword>
<protein>
    <submittedName>
        <fullName evidence="6">MBL fold metallo-hydrolase</fullName>
    </submittedName>
</protein>
<keyword evidence="2" id="KW-0479">Metal-binding</keyword>
<dbReference type="CDD" id="cd07720">
    <property type="entry name" value="OPHC2-like_MBL-fold"/>
    <property type="match status" value="1"/>
</dbReference>
<dbReference type="PANTHER" id="PTHR42978:SF6">
    <property type="entry name" value="QUORUM-QUENCHING LACTONASE YTNP-RELATED"/>
    <property type="match status" value="1"/>
</dbReference>
<keyword evidence="4" id="KW-0862">Zinc</keyword>
<evidence type="ECO:0000256" key="4">
    <source>
        <dbReference type="ARBA" id="ARBA00022833"/>
    </source>
</evidence>
<dbReference type="RefSeq" id="WP_380009997.1">
    <property type="nucleotide sequence ID" value="NZ_JBHLYR010000033.1"/>
</dbReference>
<dbReference type="PANTHER" id="PTHR42978">
    <property type="entry name" value="QUORUM-QUENCHING LACTONASE YTNP-RELATED-RELATED"/>
    <property type="match status" value="1"/>
</dbReference>
<feature type="domain" description="Metallo-beta-lactamase" evidence="5">
    <location>
        <begin position="60"/>
        <end position="245"/>
    </location>
</feature>
<dbReference type="Proteomes" id="UP001589733">
    <property type="component" value="Unassembled WGS sequence"/>
</dbReference>
<comment type="caution">
    <text evidence="6">The sequence shown here is derived from an EMBL/GenBank/DDBJ whole genome shotgun (WGS) entry which is preliminary data.</text>
</comment>
<evidence type="ECO:0000256" key="2">
    <source>
        <dbReference type="ARBA" id="ARBA00022723"/>
    </source>
</evidence>
<dbReference type="SMART" id="SM00849">
    <property type="entry name" value="Lactamase_B"/>
    <property type="match status" value="1"/>
</dbReference>